<proteinExistence type="predicted"/>
<evidence type="ECO:0000313" key="1">
    <source>
        <dbReference type="EMBL" id="KAJ8437345.1"/>
    </source>
</evidence>
<comment type="caution">
    <text evidence="1">The sequence shown here is derived from an EMBL/GenBank/DDBJ whole genome shotgun (WGS) entry which is preliminary data.</text>
</comment>
<sequence>MTHRGGLIFLVGGRLRDLPLIPPMEGTSAGNNHVMRQRHALQRRDTFGEPRLVGPRRRTYRGKVLDLQDNVLPDLLLLTRNVEVPTLFLGQLVLYAKQYIYHFRYKEQGSNEQGMNGVDELKVVYVTISFSPGVVRGLFHILFWPRLFYIEMDQSHSPALRKQAYTSIRGHRKVYPRQI</sequence>
<organism evidence="1 2">
    <name type="scientific">Carnegiea gigantea</name>
    <dbReference type="NCBI Taxonomy" id="171969"/>
    <lineage>
        <taxon>Eukaryota</taxon>
        <taxon>Viridiplantae</taxon>
        <taxon>Streptophyta</taxon>
        <taxon>Embryophyta</taxon>
        <taxon>Tracheophyta</taxon>
        <taxon>Spermatophyta</taxon>
        <taxon>Magnoliopsida</taxon>
        <taxon>eudicotyledons</taxon>
        <taxon>Gunneridae</taxon>
        <taxon>Pentapetalae</taxon>
        <taxon>Caryophyllales</taxon>
        <taxon>Cactineae</taxon>
        <taxon>Cactaceae</taxon>
        <taxon>Cactoideae</taxon>
        <taxon>Echinocereeae</taxon>
        <taxon>Carnegiea</taxon>
    </lineage>
</organism>
<dbReference type="Proteomes" id="UP001153076">
    <property type="component" value="Unassembled WGS sequence"/>
</dbReference>
<name>A0A9Q1K5S4_9CARY</name>
<keyword evidence="2" id="KW-1185">Reference proteome</keyword>
<dbReference type="EMBL" id="JAKOGI010000305">
    <property type="protein sequence ID" value="KAJ8437345.1"/>
    <property type="molecule type" value="Genomic_DNA"/>
</dbReference>
<protein>
    <submittedName>
        <fullName evidence="1">Uncharacterized protein</fullName>
    </submittedName>
</protein>
<dbReference type="AlphaFoldDB" id="A0A9Q1K5S4"/>
<reference evidence="1" key="1">
    <citation type="submission" date="2022-04" db="EMBL/GenBank/DDBJ databases">
        <title>Carnegiea gigantea Genome sequencing and assembly v2.</title>
        <authorList>
            <person name="Copetti D."/>
            <person name="Sanderson M.J."/>
            <person name="Burquez A."/>
            <person name="Wojciechowski M.F."/>
        </authorList>
    </citation>
    <scope>NUCLEOTIDE SEQUENCE</scope>
    <source>
        <strain evidence="1">SGP5-SGP5p</strain>
        <tissue evidence="1">Aerial part</tissue>
    </source>
</reference>
<evidence type="ECO:0000313" key="2">
    <source>
        <dbReference type="Proteomes" id="UP001153076"/>
    </source>
</evidence>
<gene>
    <name evidence="1" type="ORF">Cgig2_009685</name>
</gene>
<accession>A0A9Q1K5S4</accession>